<dbReference type="Proteomes" id="UP000799537">
    <property type="component" value="Unassembled WGS sequence"/>
</dbReference>
<evidence type="ECO:0000256" key="4">
    <source>
        <dbReference type="ARBA" id="ARBA00022692"/>
    </source>
</evidence>
<dbReference type="GO" id="GO:0016020">
    <property type="term" value="C:membrane"/>
    <property type="evidence" value="ECO:0007669"/>
    <property type="project" value="UniProtKB-SubCell"/>
</dbReference>
<proteinExistence type="inferred from homology"/>
<keyword evidence="4 8" id="KW-0812">Transmembrane</keyword>
<feature type="transmembrane region" description="Helical" evidence="8">
    <location>
        <begin position="301"/>
        <end position="320"/>
    </location>
</feature>
<feature type="transmembrane region" description="Helical" evidence="8">
    <location>
        <begin position="392"/>
        <end position="412"/>
    </location>
</feature>
<evidence type="ECO:0000256" key="2">
    <source>
        <dbReference type="ARBA" id="ARBA00006727"/>
    </source>
</evidence>
<feature type="transmembrane region" description="Helical" evidence="8">
    <location>
        <begin position="157"/>
        <end position="177"/>
    </location>
</feature>
<dbReference type="EMBL" id="ML993644">
    <property type="protein sequence ID" value="KAF2158984.1"/>
    <property type="molecule type" value="Genomic_DNA"/>
</dbReference>
<feature type="compositionally biased region" description="Pro residues" evidence="7">
    <location>
        <begin position="37"/>
        <end position="46"/>
    </location>
</feature>
<comment type="similarity">
    <text evidence="2">Belongs to the major facilitator superfamily. Monocarboxylate porter (TC 2.A.1.13) family.</text>
</comment>
<dbReference type="PROSITE" id="PS50850">
    <property type="entry name" value="MFS"/>
    <property type="match status" value="1"/>
</dbReference>
<feature type="transmembrane region" description="Helical" evidence="8">
    <location>
        <begin position="106"/>
        <end position="125"/>
    </location>
</feature>
<evidence type="ECO:0000256" key="1">
    <source>
        <dbReference type="ARBA" id="ARBA00004141"/>
    </source>
</evidence>
<feature type="transmembrane region" description="Helical" evidence="8">
    <location>
        <begin position="62"/>
        <end position="86"/>
    </location>
</feature>
<evidence type="ECO:0000259" key="9">
    <source>
        <dbReference type="PROSITE" id="PS50850"/>
    </source>
</evidence>
<dbReference type="CDD" id="cd17352">
    <property type="entry name" value="MFS_MCT_SLC16"/>
    <property type="match status" value="1"/>
</dbReference>
<feature type="transmembrane region" description="Helical" evidence="8">
    <location>
        <begin position="357"/>
        <end position="380"/>
    </location>
</feature>
<feature type="domain" description="Major facilitator superfamily (MFS) profile" evidence="9">
    <location>
        <begin position="265"/>
        <end position="455"/>
    </location>
</feature>
<protein>
    <recommendedName>
        <fullName evidence="9">Major facilitator superfamily (MFS) profile domain-containing protein</fullName>
    </recommendedName>
</protein>
<feature type="compositionally biased region" description="Basic and acidic residues" evidence="7">
    <location>
        <begin position="1"/>
        <end position="34"/>
    </location>
</feature>
<feature type="transmembrane region" description="Helical" evidence="8">
    <location>
        <begin position="264"/>
        <end position="289"/>
    </location>
</feature>
<evidence type="ECO:0000313" key="11">
    <source>
        <dbReference type="Proteomes" id="UP000799537"/>
    </source>
</evidence>
<evidence type="ECO:0000256" key="6">
    <source>
        <dbReference type="ARBA" id="ARBA00023136"/>
    </source>
</evidence>
<dbReference type="InterPro" id="IPR036259">
    <property type="entry name" value="MFS_trans_sf"/>
</dbReference>
<keyword evidence="5 8" id="KW-1133">Transmembrane helix</keyword>
<dbReference type="PANTHER" id="PTHR11360:SF224">
    <property type="entry name" value="MAJOR FACILITATOR SUPERFAMILY (MFS) PROFILE DOMAIN-CONTAINING PROTEIN-RELATED"/>
    <property type="match status" value="1"/>
</dbReference>
<evidence type="ECO:0000313" key="10">
    <source>
        <dbReference type="EMBL" id="KAF2158984.1"/>
    </source>
</evidence>
<organism evidence="10 11">
    <name type="scientific">Zasmidium cellare ATCC 36951</name>
    <dbReference type="NCBI Taxonomy" id="1080233"/>
    <lineage>
        <taxon>Eukaryota</taxon>
        <taxon>Fungi</taxon>
        <taxon>Dikarya</taxon>
        <taxon>Ascomycota</taxon>
        <taxon>Pezizomycotina</taxon>
        <taxon>Dothideomycetes</taxon>
        <taxon>Dothideomycetidae</taxon>
        <taxon>Mycosphaerellales</taxon>
        <taxon>Mycosphaerellaceae</taxon>
        <taxon>Zasmidium</taxon>
    </lineage>
</organism>
<accession>A0A6A6BVX3</accession>
<evidence type="ECO:0000256" key="3">
    <source>
        <dbReference type="ARBA" id="ARBA00022448"/>
    </source>
</evidence>
<feature type="transmembrane region" description="Helical" evidence="8">
    <location>
        <begin position="221"/>
        <end position="243"/>
    </location>
</feature>
<dbReference type="GeneID" id="54572396"/>
<dbReference type="InterPro" id="IPR011701">
    <property type="entry name" value="MFS"/>
</dbReference>
<dbReference type="OrthoDB" id="3634960at2759"/>
<feature type="region of interest" description="Disordered" evidence="7">
    <location>
        <begin position="1"/>
        <end position="51"/>
    </location>
</feature>
<feature type="transmembrane region" description="Helical" evidence="8">
    <location>
        <begin position="189"/>
        <end position="209"/>
    </location>
</feature>
<evidence type="ECO:0000256" key="5">
    <source>
        <dbReference type="ARBA" id="ARBA00022989"/>
    </source>
</evidence>
<dbReference type="SUPFAM" id="SSF103473">
    <property type="entry name" value="MFS general substrate transporter"/>
    <property type="match status" value="1"/>
</dbReference>
<dbReference type="RefSeq" id="XP_033659873.1">
    <property type="nucleotide sequence ID" value="XM_033819124.1"/>
</dbReference>
<reference evidence="10" key="1">
    <citation type="journal article" date="2020" name="Stud. Mycol.">
        <title>101 Dothideomycetes genomes: a test case for predicting lifestyles and emergence of pathogens.</title>
        <authorList>
            <person name="Haridas S."/>
            <person name="Albert R."/>
            <person name="Binder M."/>
            <person name="Bloem J."/>
            <person name="Labutti K."/>
            <person name="Salamov A."/>
            <person name="Andreopoulos B."/>
            <person name="Baker S."/>
            <person name="Barry K."/>
            <person name="Bills G."/>
            <person name="Bluhm B."/>
            <person name="Cannon C."/>
            <person name="Castanera R."/>
            <person name="Culley D."/>
            <person name="Daum C."/>
            <person name="Ezra D."/>
            <person name="Gonzalez J."/>
            <person name="Henrissat B."/>
            <person name="Kuo A."/>
            <person name="Liang C."/>
            <person name="Lipzen A."/>
            <person name="Lutzoni F."/>
            <person name="Magnuson J."/>
            <person name="Mondo S."/>
            <person name="Nolan M."/>
            <person name="Ohm R."/>
            <person name="Pangilinan J."/>
            <person name="Park H.-J."/>
            <person name="Ramirez L."/>
            <person name="Alfaro M."/>
            <person name="Sun H."/>
            <person name="Tritt A."/>
            <person name="Yoshinaga Y."/>
            <person name="Zwiers L.-H."/>
            <person name="Turgeon B."/>
            <person name="Goodwin S."/>
            <person name="Spatafora J."/>
            <person name="Crous P."/>
            <person name="Grigoriev I."/>
        </authorList>
    </citation>
    <scope>NUCLEOTIDE SEQUENCE</scope>
    <source>
        <strain evidence="10">ATCC 36951</strain>
    </source>
</reference>
<comment type="subcellular location">
    <subcellularLocation>
        <location evidence="1">Membrane</location>
        <topology evidence="1">Multi-pass membrane protein</topology>
    </subcellularLocation>
</comment>
<sequence>MSSTTAEEHVNKDDFSDTNEREKGSREDFPERDTPSPAAPPPPPQAANPWHPSQFPDGGLQAWLVVAGSFCFVFCSFGWINCIGIFQDFYQQNYLSNYSPSDIAWIASLEIFVMLFGGIIVGRVVDNYGPRWPFVFGSLIHVFGLMMLSLSTKYYQIILSQGICSPIGISLIFTPAMSCPNTWFLRNRGYAIGVVAAGSSLGGVIFPIMFSHLLTEVGFPWSIRICAFLILAMLAFGCAVTKSRMPPYPQPLSLMAYIRPFKEVPYLLTTIAGCLFYFGLFLPINYIAVQASTEFHMDPNLVQYLIPILNAASLFGRILPGWVSDRVGRFNTISAMGFLSGILCLALWLPARGNAPLIVFSALYGFSCGAFVSIIPALVAQISDVKEIGLRIGLQFASLSIPSLVANPIGGAFISLDNGGYSDMQIWCGVVMLAGSIMFVCARCSISGPKLAVAV</sequence>
<dbReference type="InterPro" id="IPR050327">
    <property type="entry name" value="Proton-linked_MCT"/>
</dbReference>
<dbReference type="AlphaFoldDB" id="A0A6A6BVX3"/>
<keyword evidence="6 8" id="KW-0472">Membrane</keyword>
<name>A0A6A6BVX3_ZASCE</name>
<dbReference type="InterPro" id="IPR020846">
    <property type="entry name" value="MFS_dom"/>
</dbReference>
<dbReference type="Pfam" id="PF07690">
    <property type="entry name" value="MFS_1"/>
    <property type="match status" value="1"/>
</dbReference>
<keyword evidence="3" id="KW-0813">Transport</keyword>
<feature type="transmembrane region" description="Helical" evidence="8">
    <location>
        <begin position="332"/>
        <end position="351"/>
    </location>
</feature>
<feature type="transmembrane region" description="Helical" evidence="8">
    <location>
        <begin position="424"/>
        <end position="442"/>
    </location>
</feature>
<dbReference type="GO" id="GO:0022857">
    <property type="term" value="F:transmembrane transporter activity"/>
    <property type="evidence" value="ECO:0007669"/>
    <property type="project" value="InterPro"/>
</dbReference>
<evidence type="ECO:0000256" key="8">
    <source>
        <dbReference type="SAM" id="Phobius"/>
    </source>
</evidence>
<keyword evidence="11" id="KW-1185">Reference proteome</keyword>
<feature type="transmembrane region" description="Helical" evidence="8">
    <location>
        <begin position="132"/>
        <end position="151"/>
    </location>
</feature>
<dbReference type="Gene3D" id="1.20.1250.20">
    <property type="entry name" value="MFS general substrate transporter like domains"/>
    <property type="match status" value="2"/>
</dbReference>
<dbReference type="PANTHER" id="PTHR11360">
    <property type="entry name" value="MONOCARBOXYLATE TRANSPORTER"/>
    <property type="match status" value="1"/>
</dbReference>
<evidence type="ECO:0000256" key="7">
    <source>
        <dbReference type="SAM" id="MobiDB-lite"/>
    </source>
</evidence>
<gene>
    <name evidence="10" type="ORF">M409DRAFT_71332</name>
</gene>